<dbReference type="Proteomes" id="UP001153620">
    <property type="component" value="Chromosome 2"/>
</dbReference>
<evidence type="ECO:0000313" key="3">
    <source>
        <dbReference type="Proteomes" id="UP001153620"/>
    </source>
</evidence>
<dbReference type="EMBL" id="OU895878">
    <property type="protein sequence ID" value="CAG9802437.1"/>
    <property type="molecule type" value="Genomic_DNA"/>
</dbReference>
<feature type="compositionally biased region" description="Basic and acidic residues" evidence="1">
    <location>
        <begin position="217"/>
        <end position="228"/>
    </location>
</feature>
<feature type="compositionally biased region" description="Polar residues" evidence="1">
    <location>
        <begin position="81"/>
        <end position="92"/>
    </location>
</feature>
<reference evidence="2" key="2">
    <citation type="submission" date="2022-10" db="EMBL/GenBank/DDBJ databases">
        <authorList>
            <consortium name="ENA_rothamsted_submissions"/>
            <consortium name="culmorum"/>
            <person name="King R."/>
        </authorList>
    </citation>
    <scope>NUCLEOTIDE SEQUENCE</scope>
</reference>
<reference evidence="2" key="1">
    <citation type="submission" date="2022-01" db="EMBL/GenBank/DDBJ databases">
        <authorList>
            <person name="King R."/>
        </authorList>
    </citation>
    <scope>NUCLEOTIDE SEQUENCE</scope>
</reference>
<feature type="region of interest" description="Disordered" evidence="1">
    <location>
        <begin position="1"/>
        <end position="147"/>
    </location>
</feature>
<evidence type="ECO:0000313" key="2">
    <source>
        <dbReference type="EMBL" id="CAG9802437.1"/>
    </source>
</evidence>
<dbReference type="AlphaFoldDB" id="A0A9N9RTB8"/>
<feature type="compositionally biased region" description="Polar residues" evidence="1">
    <location>
        <begin position="138"/>
        <end position="147"/>
    </location>
</feature>
<feature type="compositionally biased region" description="Polar residues" evidence="1">
    <location>
        <begin position="115"/>
        <end position="126"/>
    </location>
</feature>
<sequence length="241" mass="26981">MSTQSGTIGRTNRALSLTTNQMKRQRSIEWQQEKNYSSSEEENDRIGGRINNNNEINVNHRKNNSNTSPSRDSSSVLAQLIAQTQQLSSNAERSYRSDCETDDGISMANDGEFVNASSSQQLTNHSSKMKNRSPLALRQSSPFPNEMTNRRMQQYNTAQERLRNGDSIFTAGKPAILTNNTLIRGSKALNNNRRPITSSSSTISSQSTNNDNVRGCNNEKERKDKGGKDSMQQRYMMDSGN</sequence>
<feature type="region of interest" description="Disordered" evidence="1">
    <location>
        <begin position="188"/>
        <end position="241"/>
    </location>
</feature>
<feature type="compositionally biased region" description="Low complexity" evidence="1">
    <location>
        <begin position="48"/>
        <end position="57"/>
    </location>
</feature>
<feature type="compositionally biased region" description="Polar residues" evidence="1">
    <location>
        <begin position="1"/>
        <end position="38"/>
    </location>
</feature>
<name>A0A9N9RTB8_9DIPT</name>
<protein>
    <submittedName>
        <fullName evidence="2">Uncharacterized protein</fullName>
    </submittedName>
</protein>
<keyword evidence="3" id="KW-1185">Reference proteome</keyword>
<accession>A0A9N9RTB8</accession>
<dbReference type="OrthoDB" id="6819506at2759"/>
<gene>
    <name evidence="2" type="ORF">CHIRRI_LOCUS5348</name>
</gene>
<evidence type="ECO:0000256" key="1">
    <source>
        <dbReference type="SAM" id="MobiDB-lite"/>
    </source>
</evidence>
<proteinExistence type="predicted"/>
<organism evidence="2 3">
    <name type="scientific">Chironomus riparius</name>
    <dbReference type="NCBI Taxonomy" id="315576"/>
    <lineage>
        <taxon>Eukaryota</taxon>
        <taxon>Metazoa</taxon>
        <taxon>Ecdysozoa</taxon>
        <taxon>Arthropoda</taxon>
        <taxon>Hexapoda</taxon>
        <taxon>Insecta</taxon>
        <taxon>Pterygota</taxon>
        <taxon>Neoptera</taxon>
        <taxon>Endopterygota</taxon>
        <taxon>Diptera</taxon>
        <taxon>Nematocera</taxon>
        <taxon>Chironomoidea</taxon>
        <taxon>Chironomidae</taxon>
        <taxon>Chironominae</taxon>
        <taxon>Chironomus</taxon>
    </lineage>
</organism>
<feature type="compositionally biased region" description="Low complexity" evidence="1">
    <location>
        <begin position="64"/>
        <end position="75"/>
    </location>
</feature>
<feature type="compositionally biased region" description="Low complexity" evidence="1">
    <location>
        <begin position="196"/>
        <end position="208"/>
    </location>
</feature>